<dbReference type="Gene3D" id="1.10.10.1320">
    <property type="entry name" value="Anti-sigma factor, zinc-finger domain"/>
    <property type="match status" value="1"/>
</dbReference>
<proteinExistence type="predicted"/>
<keyword evidence="1" id="KW-0805">Transcription regulation</keyword>
<protein>
    <submittedName>
        <fullName evidence="5">Transmembrane anti-sigma factor</fullName>
    </submittedName>
</protein>
<gene>
    <name evidence="5" type="ORF">BB31_19845</name>
</gene>
<evidence type="ECO:0000256" key="3">
    <source>
        <dbReference type="SAM" id="Phobius"/>
    </source>
</evidence>
<evidence type="ECO:0000313" key="6">
    <source>
        <dbReference type="Proteomes" id="UP000256220"/>
    </source>
</evidence>
<reference evidence="5 6" key="1">
    <citation type="journal article" date="2014" name="Genome Announc.">
        <title>Draft Genome Sequence of Amycolatopsis lurida NRRL 2430, Producer of the Glycopeptide Family Antibiotic Ristocetin.</title>
        <authorList>
            <person name="Kwun M.J."/>
            <person name="Hong H.J."/>
        </authorList>
    </citation>
    <scope>NUCLEOTIDE SEQUENCE [LARGE SCALE GENOMIC DNA]</scope>
    <source>
        <strain evidence="5 6">NRRL 2430</strain>
    </source>
</reference>
<dbReference type="InterPro" id="IPR027383">
    <property type="entry name" value="Znf_put"/>
</dbReference>
<organism evidence="5 6">
    <name type="scientific">Amycolatopsis lurida NRRL 2430</name>
    <dbReference type="NCBI Taxonomy" id="1460371"/>
    <lineage>
        <taxon>Bacteria</taxon>
        <taxon>Bacillati</taxon>
        <taxon>Actinomycetota</taxon>
        <taxon>Actinomycetes</taxon>
        <taxon>Pseudonocardiales</taxon>
        <taxon>Pseudonocardiaceae</taxon>
        <taxon>Amycolatopsis</taxon>
    </lineage>
</organism>
<dbReference type="Pfam" id="PF13490">
    <property type="entry name" value="zf-HC2"/>
    <property type="match status" value="1"/>
</dbReference>
<dbReference type="AlphaFoldDB" id="A0A2P2FRV5"/>
<dbReference type="InterPro" id="IPR041916">
    <property type="entry name" value="Anti_sigma_zinc_sf"/>
</dbReference>
<sequence length="127" mass="13806">MRKRKVKHTDVAAYVLGVLDQAEALAFETHLKGCVRCGRQVAEFASVEDALAKADLRYLSPVASPRCGRLSLIAANLVVVFLACVVAALMSSQRSSRRLRRISSDAGISTPAPLDDQRLLPIPLTFE</sequence>
<feature type="domain" description="Putative zinc-finger" evidence="4">
    <location>
        <begin position="12"/>
        <end position="37"/>
    </location>
</feature>
<comment type="caution">
    <text evidence="5">The sequence shown here is derived from an EMBL/GenBank/DDBJ whole genome shotgun (WGS) entry which is preliminary data.</text>
</comment>
<keyword evidence="3" id="KW-0472">Membrane</keyword>
<evidence type="ECO:0000313" key="5">
    <source>
        <dbReference type="EMBL" id="KFU79461.1"/>
    </source>
</evidence>
<keyword evidence="2" id="KW-0804">Transcription</keyword>
<evidence type="ECO:0000259" key="4">
    <source>
        <dbReference type="Pfam" id="PF13490"/>
    </source>
</evidence>
<accession>A0A2P2FRV5</accession>
<dbReference type="EMBL" id="JFBM01000017">
    <property type="protein sequence ID" value="KFU79461.1"/>
    <property type="molecule type" value="Genomic_DNA"/>
</dbReference>
<feature type="transmembrane region" description="Helical" evidence="3">
    <location>
        <begin position="70"/>
        <end position="91"/>
    </location>
</feature>
<keyword evidence="3" id="KW-1133">Transmembrane helix</keyword>
<evidence type="ECO:0000256" key="1">
    <source>
        <dbReference type="ARBA" id="ARBA00023015"/>
    </source>
</evidence>
<name>A0A2P2FRV5_AMYLU</name>
<dbReference type="Proteomes" id="UP000256220">
    <property type="component" value="Unassembled WGS sequence"/>
</dbReference>
<keyword evidence="3 5" id="KW-0812">Transmembrane</keyword>
<evidence type="ECO:0000256" key="2">
    <source>
        <dbReference type="ARBA" id="ARBA00023163"/>
    </source>
</evidence>
<keyword evidence="6" id="KW-1185">Reference proteome</keyword>